<evidence type="ECO:0000313" key="4">
    <source>
        <dbReference type="EMBL" id="KAJ7315676.1"/>
    </source>
</evidence>
<accession>A0AAD6YY24</accession>
<evidence type="ECO:0000256" key="1">
    <source>
        <dbReference type="SAM" id="MobiDB-lite"/>
    </source>
</evidence>
<evidence type="ECO:0000313" key="2">
    <source>
        <dbReference type="EMBL" id="KAJ7301544.1"/>
    </source>
</evidence>
<dbReference type="AlphaFoldDB" id="A0AAD6YY24"/>
<dbReference type="EMBL" id="JARIHO010000092">
    <property type="protein sequence ID" value="KAJ7306669.1"/>
    <property type="molecule type" value="Genomic_DNA"/>
</dbReference>
<keyword evidence="5" id="KW-1185">Reference proteome</keyword>
<name>A0AAD6YY24_9AGAR</name>
<feature type="region of interest" description="Disordered" evidence="1">
    <location>
        <begin position="173"/>
        <end position="224"/>
    </location>
</feature>
<dbReference type="Proteomes" id="UP001218218">
    <property type="component" value="Unassembled WGS sequence"/>
</dbReference>
<reference evidence="2" key="1">
    <citation type="submission" date="2023-03" db="EMBL/GenBank/DDBJ databases">
        <title>Massive genome expansion in bonnet fungi (Mycena s.s.) driven by repeated elements and novel gene families across ecological guilds.</title>
        <authorList>
            <consortium name="Lawrence Berkeley National Laboratory"/>
            <person name="Harder C.B."/>
            <person name="Miyauchi S."/>
            <person name="Viragh M."/>
            <person name="Kuo A."/>
            <person name="Thoen E."/>
            <person name="Andreopoulos B."/>
            <person name="Lu D."/>
            <person name="Skrede I."/>
            <person name="Drula E."/>
            <person name="Henrissat B."/>
            <person name="Morin E."/>
            <person name="Kohler A."/>
            <person name="Barry K."/>
            <person name="LaButti K."/>
            <person name="Morin E."/>
            <person name="Salamov A."/>
            <person name="Lipzen A."/>
            <person name="Mereny Z."/>
            <person name="Hegedus B."/>
            <person name="Baldrian P."/>
            <person name="Stursova M."/>
            <person name="Weitz H."/>
            <person name="Taylor A."/>
            <person name="Grigoriev I.V."/>
            <person name="Nagy L.G."/>
            <person name="Martin F."/>
            <person name="Kauserud H."/>
        </authorList>
    </citation>
    <scope>NUCLEOTIDE SEQUENCE</scope>
    <source>
        <strain evidence="2">CBHHK002</strain>
    </source>
</reference>
<feature type="compositionally biased region" description="Polar residues" evidence="1">
    <location>
        <begin position="181"/>
        <end position="194"/>
    </location>
</feature>
<gene>
    <name evidence="4" type="ORF">DFH08DRAFT_715386</name>
    <name evidence="3" type="ORF">DFH08DRAFT_720726</name>
    <name evidence="2" type="ORF">DFH08DRAFT_724162</name>
</gene>
<comment type="caution">
    <text evidence="2">The sequence shown here is derived from an EMBL/GenBank/DDBJ whole genome shotgun (WGS) entry which is preliminary data.</text>
</comment>
<protein>
    <submittedName>
        <fullName evidence="2">Uncharacterized protein</fullName>
    </submittedName>
</protein>
<dbReference type="EMBL" id="JARIHO010000132">
    <property type="protein sequence ID" value="KAJ7301544.1"/>
    <property type="molecule type" value="Genomic_DNA"/>
</dbReference>
<proteinExistence type="predicted"/>
<sequence>MSTSAKFPAIQWTANQGALTWQLLENLQRKENFVVLFGKKDAKENTSSDRKITVYERIAQEIWPDDFKIHSKTLGKRVKGKAEDLVTTYKEKAARLRVTGGGVGASEDAAASQGHKYLDYYIPEDGPHHDTPTAAVNLWQQLNKEFPYFSELHKFLSTRPNVVPPVITTGIGPQGRRIVHNQPNESTPASQVFDDSQIDPSLLGLAATPPRPSLTQGDPDETPCRLISTNSRISSLETPKLKAPKPSTFGGDLTNAMAKARQNVQHVPKKRSLEDVIIESSR</sequence>
<evidence type="ECO:0000313" key="3">
    <source>
        <dbReference type="EMBL" id="KAJ7306669.1"/>
    </source>
</evidence>
<dbReference type="EMBL" id="JARIHO010000060">
    <property type="protein sequence ID" value="KAJ7315676.1"/>
    <property type="molecule type" value="Genomic_DNA"/>
</dbReference>
<evidence type="ECO:0000313" key="5">
    <source>
        <dbReference type="Proteomes" id="UP001218218"/>
    </source>
</evidence>
<organism evidence="2 5">
    <name type="scientific">Mycena albidolilacea</name>
    <dbReference type="NCBI Taxonomy" id="1033008"/>
    <lineage>
        <taxon>Eukaryota</taxon>
        <taxon>Fungi</taxon>
        <taxon>Dikarya</taxon>
        <taxon>Basidiomycota</taxon>
        <taxon>Agaricomycotina</taxon>
        <taxon>Agaricomycetes</taxon>
        <taxon>Agaricomycetidae</taxon>
        <taxon>Agaricales</taxon>
        <taxon>Marasmiineae</taxon>
        <taxon>Mycenaceae</taxon>
        <taxon>Mycena</taxon>
    </lineage>
</organism>